<feature type="compositionally biased region" description="Basic and acidic residues" evidence="1">
    <location>
        <begin position="10"/>
        <end position="25"/>
    </location>
</feature>
<comment type="caution">
    <text evidence="2">The sequence shown here is derived from an EMBL/GenBank/DDBJ whole genome shotgun (WGS) entry which is preliminary data.</text>
</comment>
<dbReference type="Proteomes" id="UP000825935">
    <property type="component" value="Chromosome 16"/>
</dbReference>
<feature type="region of interest" description="Disordered" evidence="1">
    <location>
        <begin position="1"/>
        <end position="38"/>
    </location>
</feature>
<evidence type="ECO:0000313" key="3">
    <source>
        <dbReference type="Proteomes" id="UP000825935"/>
    </source>
</evidence>
<gene>
    <name evidence="2" type="ORF">KP509_16G054000</name>
</gene>
<reference evidence="2" key="1">
    <citation type="submission" date="2021-08" db="EMBL/GenBank/DDBJ databases">
        <title>WGS assembly of Ceratopteris richardii.</title>
        <authorList>
            <person name="Marchant D.B."/>
            <person name="Chen G."/>
            <person name="Jenkins J."/>
            <person name="Shu S."/>
            <person name="Leebens-Mack J."/>
            <person name="Grimwood J."/>
            <person name="Schmutz J."/>
            <person name="Soltis P."/>
            <person name="Soltis D."/>
            <person name="Chen Z.-H."/>
        </authorList>
    </citation>
    <scope>NUCLEOTIDE SEQUENCE</scope>
    <source>
        <strain evidence="2">Whitten #5841</strain>
        <tissue evidence="2">Leaf</tissue>
    </source>
</reference>
<dbReference type="EMBL" id="CM035421">
    <property type="protein sequence ID" value="KAH7388036.1"/>
    <property type="molecule type" value="Genomic_DNA"/>
</dbReference>
<dbReference type="AlphaFoldDB" id="A0A8T2T2L3"/>
<sequence>MQMQTIKICSDVEGKSKDDNDREGDNDGQTTSHKHVSVLSSGVHPWAPTLLVARFSDMNRISPCYLDCLPSMDEQDVRQISTRPQTVTTDNTKNGCFIFINHSV</sequence>
<proteinExistence type="predicted"/>
<accession>A0A8T2T2L3</accession>
<name>A0A8T2T2L3_CERRI</name>
<evidence type="ECO:0000256" key="1">
    <source>
        <dbReference type="SAM" id="MobiDB-lite"/>
    </source>
</evidence>
<organism evidence="2 3">
    <name type="scientific">Ceratopteris richardii</name>
    <name type="common">Triangle waterfern</name>
    <dbReference type="NCBI Taxonomy" id="49495"/>
    <lineage>
        <taxon>Eukaryota</taxon>
        <taxon>Viridiplantae</taxon>
        <taxon>Streptophyta</taxon>
        <taxon>Embryophyta</taxon>
        <taxon>Tracheophyta</taxon>
        <taxon>Polypodiopsida</taxon>
        <taxon>Polypodiidae</taxon>
        <taxon>Polypodiales</taxon>
        <taxon>Pteridineae</taxon>
        <taxon>Pteridaceae</taxon>
        <taxon>Parkerioideae</taxon>
        <taxon>Ceratopteris</taxon>
    </lineage>
</organism>
<keyword evidence="3" id="KW-1185">Reference proteome</keyword>
<protein>
    <submittedName>
        <fullName evidence="2">Uncharacterized protein</fullName>
    </submittedName>
</protein>
<evidence type="ECO:0000313" key="2">
    <source>
        <dbReference type="EMBL" id="KAH7388036.1"/>
    </source>
</evidence>